<proteinExistence type="predicted"/>
<organism evidence="2">
    <name type="scientific">marine sediment metagenome</name>
    <dbReference type="NCBI Taxonomy" id="412755"/>
    <lineage>
        <taxon>unclassified sequences</taxon>
        <taxon>metagenomes</taxon>
        <taxon>ecological metagenomes</taxon>
    </lineage>
</organism>
<feature type="transmembrane region" description="Helical" evidence="1">
    <location>
        <begin position="39"/>
        <end position="66"/>
    </location>
</feature>
<name>X1SYF6_9ZZZZ</name>
<keyword evidence="1" id="KW-0472">Membrane</keyword>
<gene>
    <name evidence="2" type="ORF">S12H4_23425</name>
</gene>
<keyword evidence="1" id="KW-0812">Transmembrane</keyword>
<dbReference type="EMBL" id="BARW01012441">
    <property type="protein sequence ID" value="GAI84171.1"/>
    <property type="molecule type" value="Genomic_DNA"/>
</dbReference>
<accession>X1SYF6</accession>
<evidence type="ECO:0000256" key="1">
    <source>
        <dbReference type="SAM" id="Phobius"/>
    </source>
</evidence>
<sequence>MVSIDKIIREIDKKARKEEKKKVIEKIGKKRYLLEKASLTGLTFLFGIGSGVVLSIPVGGLAYLGLGAIKSC</sequence>
<dbReference type="AlphaFoldDB" id="X1SYF6"/>
<keyword evidence="1" id="KW-1133">Transmembrane helix</keyword>
<reference evidence="2" key="1">
    <citation type="journal article" date="2014" name="Front. Microbiol.">
        <title>High frequency of phylogenetically diverse reductive dehalogenase-homologous genes in deep subseafloor sedimentary metagenomes.</title>
        <authorList>
            <person name="Kawai M."/>
            <person name="Futagami T."/>
            <person name="Toyoda A."/>
            <person name="Takaki Y."/>
            <person name="Nishi S."/>
            <person name="Hori S."/>
            <person name="Arai W."/>
            <person name="Tsubouchi T."/>
            <person name="Morono Y."/>
            <person name="Uchiyama I."/>
            <person name="Ito T."/>
            <person name="Fujiyama A."/>
            <person name="Inagaki F."/>
            <person name="Takami H."/>
        </authorList>
    </citation>
    <scope>NUCLEOTIDE SEQUENCE</scope>
    <source>
        <strain evidence="2">Expedition CK06-06</strain>
    </source>
</reference>
<comment type="caution">
    <text evidence="2">The sequence shown here is derived from an EMBL/GenBank/DDBJ whole genome shotgun (WGS) entry which is preliminary data.</text>
</comment>
<evidence type="ECO:0000313" key="2">
    <source>
        <dbReference type="EMBL" id="GAI84171.1"/>
    </source>
</evidence>
<feature type="non-terminal residue" evidence="2">
    <location>
        <position position="72"/>
    </location>
</feature>
<protein>
    <submittedName>
        <fullName evidence="2">Uncharacterized protein</fullName>
    </submittedName>
</protein>